<evidence type="ECO:0000313" key="2">
    <source>
        <dbReference type="EMBL" id="KAL2286635.1"/>
    </source>
</evidence>
<gene>
    <name evidence="2" type="ORF">FJTKL_06635</name>
</gene>
<comment type="caution">
    <text evidence="2">The sequence shown here is derived from an EMBL/GenBank/DDBJ whole genome shotgun (WGS) entry which is preliminary data.</text>
</comment>
<dbReference type="EMBL" id="JBAWTH010000023">
    <property type="protein sequence ID" value="KAL2286635.1"/>
    <property type="molecule type" value="Genomic_DNA"/>
</dbReference>
<keyword evidence="3" id="KW-1185">Reference proteome</keyword>
<reference evidence="2 3" key="1">
    <citation type="submission" date="2024-03" db="EMBL/GenBank/DDBJ databases">
        <title>A high-quality draft genome sequence of Diaporthe vaccinii, a causative agent of upright dieback and viscid rot disease in cranberry plants.</title>
        <authorList>
            <person name="Sarrasin M."/>
            <person name="Lang B.F."/>
            <person name="Burger G."/>
        </authorList>
    </citation>
    <scope>NUCLEOTIDE SEQUENCE [LARGE SCALE GENOMIC DNA]</scope>
    <source>
        <strain evidence="2 3">IS7</strain>
    </source>
</reference>
<feature type="chain" id="PRO_5045123680" evidence="1">
    <location>
        <begin position="21"/>
        <end position="69"/>
    </location>
</feature>
<sequence length="69" mass="7095">MQFSTIAWVVTVLIAGQTLATPAKKAATDGQACTGSVSNLQRDGVCEAGKCNIEVPPNELDIVASDDCA</sequence>
<feature type="signal peptide" evidence="1">
    <location>
        <begin position="1"/>
        <end position="20"/>
    </location>
</feature>
<organism evidence="2 3">
    <name type="scientific">Diaporthe vaccinii</name>
    <dbReference type="NCBI Taxonomy" id="105482"/>
    <lineage>
        <taxon>Eukaryota</taxon>
        <taxon>Fungi</taxon>
        <taxon>Dikarya</taxon>
        <taxon>Ascomycota</taxon>
        <taxon>Pezizomycotina</taxon>
        <taxon>Sordariomycetes</taxon>
        <taxon>Sordariomycetidae</taxon>
        <taxon>Diaporthales</taxon>
        <taxon>Diaporthaceae</taxon>
        <taxon>Diaporthe</taxon>
        <taxon>Diaporthe eres species complex</taxon>
    </lineage>
</organism>
<keyword evidence="1" id="KW-0732">Signal</keyword>
<accession>A0ABR4EW14</accession>
<proteinExistence type="predicted"/>
<evidence type="ECO:0000256" key="1">
    <source>
        <dbReference type="SAM" id="SignalP"/>
    </source>
</evidence>
<evidence type="ECO:0000313" key="3">
    <source>
        <dbReference type="Proteomes" id="UP001600888"/>
    </source>
</evidence>
<dbReference type="Proteomes" id="UP001600888">
    <property type="component" value="Unassembled WGS sequence"/>
</dbReference>
<name>A0ABR4EW14_9PEZI</name>
<protein>
    <submittedName>
        <fullName evidence="2">Uncharacterized protein</fullName>
    </submittedName>
</protein>